<dbReference type="GO" id="GO:0051920">
    <property type="term" value="F:peroxiredoxin activity"/>
    <property type="evidence" value="ECO:0007669"/>
    <property type="project" value="InterPro"/>
</dbReference>
<feature type="domain" description="Carboxymuconolactone decarboxylase-like" evidence="1">
    <location>
        <begin position="40"/>
        <end position="117"/>
    </location>
</feature>
<organism evidence="2 3">
    <name type="scientific">Novosphingobium malaysiense</name>
    <dbReference type="NCBI Taxonomy" id="1348853"/>
    <lineage>
        <taxon>Bacteria</taxon>
        <taxon>Pseudomonadati</taxon>
        <taxon>Pseudomonadota</taxon>
        <taxon>Alphaproteobacteria</taxon>
        <taxon>Sphingomonadales</taxon>
        <taxon>Sphingomonadaceae</taxon>
        <taxon>Novosphingobium</taxon>
    </lineage>
</organism>
<dbReference type="InterPro" id="IPR003779">
    <property type="entry name" value="CMD-like"/>
</dbReference>
<dbReference type="Pfam" id="PF02627">
    <property type="entry name" value="CMD"/>
    <property type="match status" value="1"/>
</dbReference>
<dbReference type="Gene3D" id="1.20.1290.10">
    <property type="entry name" value="AhpD-like"/>
    <property type="match status" value="1"/>
</dbReference>
<dbReference type="STRING" id="1348853.LK12_22475"/>
<gene>
    <name evidence="2" type="ORF">LK12_22475</name>
</gene>
<dbReference type="InterPro" id="IPR029032">
    <property type="entry name" value="AhpD-like"/>
</dbReference>
<evidence type="ECO:0000313" key="3">
    <source>
        <dbReference type="Proteomes" id="UP000031057"/>
    </source>
</evidence>
<comment type="caution">
    <text evidence="2">The sequence shown here is derived from an EMBL/GenBank/DDBJ whole genome shotgun (WGS) entry which is preliminary data.</text>
</comment>
<accession>A0A0B1ZDK9</accession>
<dbReference type="SUPFAM" id="SSF69118">
    <property type="entry name" value="AhpD-like"/>
    <property type="match status" value="1"/>
</dbReference>
<dbReference type="PANTHER" id="PTHR33570">
    <property type="entry name" value="4-CARBOXYMUCONOLACTONE DECARBOXYLASE FAMILY PROTEIN"/>
    <property type="match status" value="1"/>
</dbReference>
<dbReference type="PANTHER" id="PTHR33570:SF2">
    <property type="entry name" value="CARBOXYMUCONOLACTONE DECARBOXYLASE-LIKE DOMAIN-CONTAINING PROTEIN"/>
    <property type="match status" value="1"/>
</dbReference>
<dbReference type="RefSeq" id="WP_039290107.1">
    <property type="nucleotide sequence ID" value="NZ_JTDI01000009.1"/>
</dbReference>
<evidence type="ECO:0000259" key="1">
    <source>
        <dbReference type="Pfam" id="PF02627"/>
    </source>
</evidence>
<sequence>MSDELTQRGVEVFGELMGPQAKAAMQQGLLTEDFASATGKLACQFAFASVWGRDGLERKQRSLVTIGVLIAQKALSELKNHVRIGMNNGLTVREIEEALIQTLPYVGFPAVASATTAIIEVLREQGIDTNTRTSEEKGLL</sequence>
<keyword evidence="3" id="KW-1185">Reference proteome</keyword>
<proteinExistence type="predicted"/>
<evidence type="ECO:0000313" key="2">
    <source>
        <dbReference type="EMBL" id="KHK89099.1"/>
    </source>
</evidence>
<name>A0A0B1ZDK9_9SPHN</name>
<dbReference type="AlphaFoldDB" id="A0A0B1ZDK9"/>
<dbReference type="OrthoDB" id="9801400at2"/>
<protein>
    <submittedName>
        <fullName evidence="2">Carboxymuconolactone decarboxylase</fullName>
    </submittedName>
</protein>
<dbReference type="InterPro" id="IPR052512">
    <property type="entry name" value="4CMD/NDH-1_regulator"/>
</dbReference>
<dbReference type="Proteomes" id="UP000031057">
    <property type="component" value="Unassembled WGS sequence"/>
</dbReference>
<reference evidence="2 3" key="1">
    <citation type="submission" date="2014-10" db="EMBL/GenBank/DDBJ databases">
        <title>Genome sequence of Novosphingobium malaysiense MUSC 273(T).</title>
        <authorList>
            <person name="Lee L.-H."/>
        </authorList>
    </citation>
    <scope>NUCLEOTIDE SEQUENCE [LARGE SCALE GENOMIC DNA]</scope>
    <source>
        <strain evidence="2 3">MUSC 273</strain>
    </source>
</reference>
<dbReference type="EMBL" id="JTDI01000009">
    <property type="protein sequence ID" value="KHK89099.1"/>
    <property type="molecule type" value="Genomic_DNA"/>
</dbReference>